<evidence type="ECO:0000259" key="2">
    <source>
        <dbReference type="Pfam" id="PF09362"/>
    </source>
</evidence>
<dbReference type="OMA" id="INTCHDG"/>
<evidence type="ECO:0000313" key="4">
    <source>
        <dbReference type="Proteomes" id="UP000053558"/>
    </source>
</evidence>
<dbReference type="Proteomes" id="UP000053558">
    <property type="component" value="Unassembled WGS sequence"/>
</dbReference>
<dbReference type="InterPro" id="IPR018535">
    <property type="entry name" value="DUF1996"/>
</dbReference>
<keyword evidence="4" id="KW-1185">Reference proteome</keyword>
<dbReference type="AlphaFoldDB" id="A0A5M3MCY3"/>
<sequence length="358" mass="38516">MKFAPLLTALLYAGAARAWFRVACTTPLVEERIDPIVSPGVIGTNHVHVVHGSDGFSATSNTSDLRAGSCTSCEVSPQDMSAYWFPKLYFQDPTNGTFEEVDNGGLLVYYLNRGNEDVSNGGPGLKAFPPGFRMISGDVVSRSDQGGQGYDTQQELAQSAIQWECLRYNSNTTGYNGFGFPNTTCEAGLNARIQFQSCWDGVNLDSPDHQSHVAYLSGLDNGACPDTHPVGLMHLLYEITWDVDAFASRWTPPNWPFVYATGDPTGYSQHGDFLSGWDETALQNAIDNCNNPNDATGQGDTAACQYLTVLPASTADQCSLAPIVDEPIGPTLSKLPGCNPIQSGPQNATLYSTTDCPI</sequence>
<dbReference type="KEGG" id="cput:CONPUDRAFT_64575"/>
<dbReference type="PANTHER" id="PTHR43662">
    <property type="match status" value="1"/>
</dbReference>
<proteinExistence type="predicted"/>
<comment type="caution">
    <text evidence="3">The sequence shown here is derived from an EMBL/GenBank/DDBJ whole genome shotgun (WGS) entry which is preliminary data.</text>
</comment>
<keyword evidence="1" id="KW-0732">Signal</keyword>
<evidence type="ECO:0000313" key="3">
    <source>
        <dbReference type="EMBL" id="EIW76501.1"/>
    </source>
</evidence>
<name>A0A5M3MCY3_CONPW</name>
<evidence type="ECO:0000256" key="1">
    <source>
        <dbReference type="SAM" id="SignalP"/>
    </source>
</evidence>
<feature type="domain" description="DUF1996" evidence="2">
    <location>
        <begin position="34"/>
        <end position="277"/>
    </location>
</feature>
<organism evidence="3 4">
    <name type="scientific">Coniophora puteana (strain RWD-64-598)</name>
    <name type="common">Brown rot fungus</name>
    <dbReference type="NCBI Taxonomy" id="741705"/>
    <lineage>
        <taxon>Eukaryota</taxon>
        <taxon>Fungi</taxon>
        <taxon>Dikarya</taxon>
        <taxon>Basidiomycota</taxon>
        <taxon>Agaricomycotina</taxon>
        <taxon>Agaricomycetes</taxon>
        <taxon>Agaricomycetidae</taxon>
        <taxon>Boletales</taxon>
        <taxon>Coniophorineae</taxon>
        <taxon>Coniophoraceae</taxon>
        <taxon>Coniophora</taxon>
    </lineage>
</organism>
<accession>A0A5M3MCY3</accession>
<protein>
    <recommendedName>
        <fullName evidence="2">DUF1996 domain-containing protein</fullName>
    </recommendedName>
</protein>
<dbReference type="PANTHER" id="PTHR43662:SF3">
    <property type="entry name" value="DOMAIN PROTEIN, PUTATIVE (AFU_ORTHOLOGUE AFUA_6G11970)-RELATED"/>
    <property type="match status" value="1"/>
</dbReference>
<dbReference type="RefSeq" id="XP_007773342.1">
    <property type="nucleotide sequence ID" value="XM_007775152.1"/>
</dbReference>
<gene>
    <name evidence="3" type="ORF">CONPUDRAFT_64575</name>
</gene>
<reference evidence="4" key="1">
    <citation type="journal article" date="2012" name="Science">
        <title>The Paleozoic origin of enzymatic lignin decomposition reconstructed from 31 fungal genomes.</title>
        <authorList>
            <person name="Floudas D."/>
            <person name="Binder M."/>
            <person name="Riley R."/>
            <person name="Barry K."/>
            <person name="Blanchette R.A."/>
            <person name="Henrissat B."/>
            <person name="Martinez A.T."/>
            <person name="Otillar R."/>
            <person name="Spatafora J.W."/>
            <person name="Yadav J.S."/>
            <person name="Aerts A."/>
            <person name="Benoit I."/>
            <person name="Boyd A."/>
            <person name="Carlson A."/>
            <person name="Copeland A."/>
            <person name="Coutinho P.M."/>
            <person name="de Vries R.P."/>
            <person name="Ferreira P."/>
            <person name="Findley K."/>
            <person name="Foster B."/>
            <person name="Gaskell J."/>
            <person name="Glotzer D."/>
            <person name="Gorecki P."/>
            <person name="Heitman J."/>
            <person name="Hesse C."/>
            <person name="Hori C."/>
            <person name="Igarashi K."/>
            <person name="Jurgens J.A."/>
            <person name="Kallen N."/>
            <person name="Kersten P."/>
            <person name="Kohler A."/>
            <person name="Kuees U."/>
            <person name="Kumar T.K.A."/>
            <person name="Kuo A."/>
            <person name="LaButti K."/>
            <person name="Larrondo L.F."/>
            <person name="Lindquist E."/>
            <person name="Ling A."/>
            <person name="Lombard V."/>
            <person name="Lucas S."/>
            <person name="Lundell T."/>
            <person name="Martin R."/>
            <person name="McLaughlin D.J."/>
            <person name="Morgenstern I."/>
            <person name="Morin E."/>
            <person name="Murat C."/>
            <person name="Nagy L.G."/>
            <person name="Nolan M."/>
            <person name="Ohm R.A."/>
            <person name="Patyshakuliyeva A."/>
            <person name="Rokas A."/>
            <person name="Ruiz-Duenas F.J."/>
            <person name="Sabat G."/>
            <person name="Salamov A."/>
            <person name="Samejima M."/>
            <person name="Schmutz J."/>
            <person name="Slot J.C."/>
            <person name="St John F."/>
            <person name="Stenlid J."/>
            <person name="Sun H."/>
            <person name="Sun S."/>
            <person name="Syed K."/>
            <person name="Tsang A."/>
            <person name="Wiebenga A."/>
            <person name="Young D."/>
            <person name="Pisabarro A."/>
            <person name="Eastwood D.C."/>
            <person name="Martin F."/>
            <person name="Cullen D."/>
            <person name="Grigoriev I.V."/>
            <person name="Hibbett D.S."/>
        </authorList>
    </citation>
    <scope>NUCLEOTIDE SEQUENCE [LARGE SCALE GENOMIC DNA]</scope>
    <source>
        <strain evidence="4">RWD-64-598 SS2</strain>
    </source>
</reference>
<dbReference type="Pfam" id="PF09362">
    <property type="entry name" value="DUF1996"/>
    <property type="match status" value="1"/>
</dbReference>
<dbReference type="GeneID" id="19208367"/>
<dbReference type="OrthoDB" id="74764at2759"/>
<feature type="signal peptide" evidence="1">
    <location>
        <begin position="1"/>
        <end position="18"/>
    </location>
</feature>
<feature type="chain" id="PRO_5024455209" description="DUF1996 domain-containing protein" evidence="1">
    <location>
        <begin position="19"/>
        <end position="358"/>
    </location>
</feature>
<dbReference type="EMBL" id="JH711586">
    <property type="protein sequence ID" value="EIW76501.1"/>
    <property type="molecule type" value="Genomic_DNA"/>
</dbReference>